<organism evidence="6 7">
    <name type="scientific">Thermoproteota archaeon</name>
    <dbReference type="NCBI Taxonomy" id="2056631"/>
    <lineage>
        <taxon>Archaea</taxon>
        <taxon>Thermoproteota</taxon>
    </lineage>
</organism>
<evidence type="ECO:0000256" key="3">
    <source>
        <dbReference type="ARBA" id="ARBA00023235"/>
    </source>
</evidence>
<comment type="catalytic activity">
    <reaction evidence="4">
        <text>uridine(13) in tRNA = pseudouridine(13) in tRNA</text>
        <dbReference type="Rhea" id="RHEA:42540"/>
        <dbReference type="Rhea" id="RHEA-COMP:10105"/>
        <dbReference type="Rhea" id="RHEA-COMP:10106"/>
        <dbReference type="ChEBI" id="CHEBI:65314"/>
        <dbReference type="ChEBI" id="CHEBI:65315"/>
        <dbReference type="EC" id="5.4.99.27"/>
    </reaction>
</comment>
<dbReference type="HAMAP" id="MF_01082">
    <property type="entry name" value="TruD"/>
    <property type="match status" value="1"/>
</dbReference>
<dbReference type="InterPro" id="IPR020119">
    <property type="entry name" value="PsdUridine_synth_TruD_CS"/>
</dbReference>
<comment type="function">
    <text evidence="4">Could be responsible for synthesis of pseudouridine from uracil-13 in transfer RNAs.</text>
</comment>
<dbReference type="Gene3D" id="3.30.70.3160">
    <property type="match status" value="1"/>
</dbReference>
<dbReference type="Gene3D" id="3.30.2350.20">
    <property type="entry name" value="TruD, catalytic domain"/>
    <property type="match status" value="1"/>
</dbReference>
<dbReference type="InterPro" id="IPR001656">
    <property type="entry name" value="PsdUridine_synth_TruD"/>
</dbReference>
<evidence type="ECO:0000313" key="6">
    <source>
        <dbReference type="EMBL" id="RLE55377.1"/>
    </source>
</evidence>
<dbReference type="PIRSF" id="PIRSF037016">
    <property type="entry name" value="Pseudouridin_synth_euk_prd"/>
    <property type="match status" value="1"/>
</dbReference>
<dbReference type="SUPFAM" id="SSF55120">
    <property type="entry name" value="Pseudouridine synthase"/>
    <property type="match status" value="1"/>
</dbReference>
<evidence type="ECO:0000256" key="1">
    <source>
        <dbReference type="ARBA" id="ARBA00007953"/>
    </source>
</evidence>
<proteinExistence type="inferred from homology"/>
<comment type="similarity">
    <text evidence="1 4">Belongs to the pseudouridine synthase TruD family.</text>
</comment>
<dbReference type="GO" id="GO:0003723">
    <property type="term" value="F:RNA binding"/>
    <property type="evidence" value="ECO:0007669"/>
    <property type="project" value="InterPro"/>
</dbReference>
<dbReference type="InterPro" id="IPR011760">
    <property type="entry name" value="PsdUridine_synth_TruD_insert"/>
</dbReference>
<evidence type="ECO:0000256" key="2">
    <source>
        <dbReference type="ARBA" id="ARBA00022694"/>
    </source>
</evidence>
<feature type="domain" description="TRUD" evidence="5">
    <location>
        <begin position="183"/>
        <end position="393"/>
    </location>
</feature>
<protein>
    <recommendedName>
        <fullName evidence="4">Probable tRNA pseudouridine synthase D</fullName>
        <ecNumber evidence="4">5.4.99.27</ecNumber>
    </recommendedName>
    <alternativeName>
        <fullName evidence="4">tRNA pseudouridine(13) synthase</fullName>
    </alternativeName>
    <alternativeName>
        <fullName evidence="4">tRNA pseudouridylate synthase D</fullName>
    </alternativeName>
    <alternativeName>
        <fullName evidence="4">tRNA-uridine isomerase D</fullName>
    </alternativeName>
</protein>
<name>A0A497F7M4_9CREN</name>
<dbReference type="EC" id="5.4.99.27" evidence="4"/>
<keyword evidence="3 4" id="KW-0413">Isomerase</keyword>
<dbReference type="PANTHER" id="PTHR13326:SF21">
    <property type="entry name" value="PSEUDOURIDYLATE SYNTHASE PUS7L"/>
    <property type="match status" value="1"/>
</dbReference>
<dbReference type="EMBL" id="QMRA01000007">
    <property type="protein sequence ID" value="RLE55377.1"/>
    <property type="molecule type" value="Genomic_DNA"/>
</dbReference>
<keyword evidence="2 4" id="KW-0819">tRNA processing</keyword>
<feature type="active site" description="Nucleophile" evidence="4">
    <location>
        <position position="103"/>
    </location>
</feature>
<dbReference type="GO" id="GO:0031119">
    <property type="term" value="P:tRNA pseudouridine synthesis"/>
    <property type="evidence" value="ECO:0007669"/>
    <property type="project" value="UniProtKB-UniRule"/>
</dbReference>
<comment type="caution">
    <text evidence="6">The sequence shown here is derived from an EMBL/GenBank/DDBJ whole genome shotgun (WGS) entry which is preliminary data.</text>
</comment>
<evidence type="ECO:0000259" key="5">
    <source>
        <dbReference type="PROSITE" id="PS50984"/>
    </source>
</evidence>
<dbReference type="GO" id="GO:0160150">
    <property type="term" value="F:tRNA pseudouridine(13) synthase activity"/>
    <property type="evidence" value="ECO:0007669"/>
    <property type="project" value="UniProtKB-EC"/>
</dbReference>
<dbReference type="PANTHER" id="PTHR13326">
    <property type="entry name" value="TRNA PSEUDOURIDINE SYNTHASE D"/>
    <property type="match status" value="1"/>
</dbReference>
<gene>
    <name evidence="4" type="primary">truD</name>
    <name evidence="6" type="ORF">DRJ26_00870</name>
</gene>
<dbReference type="Pfam" id="PF01142">
    <property type="entry name" value="TruD"/>
    <property type="match status" value="1"/>
</dbReference>
<dbReference type="PROSITE" id="PS01268">
    <property type="entry name" value="UPF0024"/>
    <property type="match status" value="1"/>
</dbReference>
<dbReference type="PROSITE" id="PS50984">
    <property type="entry name" value="TRUD"/>
    <property type="match status" value="1"/>
</dbReference>
<dbReference type="AlphaFoldDB" id="A0A497F7M4"/>
<dbReference type="NCBIfam" id="TIGR00094">
    <property type="entry name" value="tRNA_TruD_broad"/>
    <property type="match status" value="1"/>
</dbReference>
<dbReference type="InterPro" id="IPR042214">
    <property type="entry name" value="TruD_catalytic"/>
</dbReference>
<dbReference type="Gene3D" id="1.10.1510.30">
    <property type="match status" value="1"/>
</dbReference>
<evidence type="ECO:0000313" key="7">
    <source>
        <dbReference type="Proteomes" id="UP000269499"/>
    </source>
</evidence>
<evidence type="ECO:0000256" key="4">
    <source>
        <dbReference type="HAMAP-Rule" id="MF_01082"/>
    </source>
</evidence>
<dbReference type="InterPro" id="IPR020103">
    <property type="entry name" value="PsdUridine_synth_cat_dom_sf"/>
</dbReference>
<accession>A0A497F7M4</accession>
<reference evidence="6 7" key="1">
    <citation type="submission" date="2018-06" db="EMBL/GenBank/DDBJ databases">
        <title>Extensive metabolic versatility and redundancy in microbially diverse, dynamic hydrothermal sediments.</title>
        <authorList>
            <person name="Dombrowski N."/>
            <person name="Teske A."/>
            <person name="Baker B.J."/>
        </authorList>
    </citation>
    <scope>NUCLEOTIDE SEQUENCE [LARGE SCALE GENOMIC DNA]</scope>
    <source>
        <strain evidence="6">B20_G2</strain>
    </source>
</reference>
<sequence length="442" mass="49844">MIVKTRSDLERELGLEYYVTTSPPIRGKIRCRYEDFIVEEVLRDGTVITIDSCEKVKIPIRGPGNYIRAILVKRGCDTLSAVYLLSRACKVPFHAISYLGLKDARALSAQLISIKDCKEPSILLTIKKGKVEIAKYVRSPLPLKRHELYGNRFTIIIRKIPLPPEEILSALTELLKQVHLTGGFPAYFGHQRFGTIKPISHKVGKAIIMNDIEGAISHILTNLPEDFTSQKLNATYSALNYEVLILKHLMKKRDDLLGAFKKVPIILQRLFIHAYQSYLFNKMLSARIRLGLPLNRAVVGDLVGFPHAGSIHPSCVFLAEKSNIEKVNRLIEKRLLSVVLPVLGYATIRLPKHKAAEPVISILEEEGVSADSFSTPHAPKLKCPGTYRPLTFYFEDLKVVQVSPEDESSCSLKMRFKLRRGFYATVVLREIIKPKNVIECGF</sequence>
<dbReference type="Proteomes" id="UP000269499">
    <property type="component" value="Unassembled WGS sequence"/>
</dbReference>